<evidence type="ECO:0008006" key="5">
    <source>
        <dbReference type="Google" id="ProtNLM"/>
    </source>
</evidence>
<gene>
    <name evidence="3" type="ORF">ODALV1_LOCUS20475</name>
</gene>
<sequence>MLLKIVLVILSVTSCTYAGGKTLSVQESRAALDLFKRYCNGGSSSQNQDGNTFYYCKFSDSGPITLQVPHEAEVDSGETPKQVVFVQPPSFQYVHNLALRGSPGSPQQTDIYVLPPTAEHSLNLQDTRSSVQAAKPSLYFITPEQSESSSSGTGVVPSRRPGNDVTSAIRPSAPPPPGQNPGAVGVNTGGYQYYGAPPPAINPRNQRNAYSSSYATL</sequence>
<feature type="region of interest" description="Disordered" evidence="1">
    <location>
        <begin position="143"/>
        <end position="217"/>
    </location>
</feature>
<dbReference type="EMBL" id="CAXLJM020000068">
    <property type="protein sequence ID" value="CAL8124127.1"/>
    <property type="molecule type" value="Genomic_DNA"/>
</dbReference>
<feature type="compositionally biased region" description="Polar residues" evidence="1">
    <location>
        <begin position="203"/>
        <end position="217"/>
    </location>
</feature>
<reference evidence="3 4" key="1">
    <citation type="submission" date="2024-08" db="EMBL/GenBank/DDBJ databases">
        <authorList>
            <person name="Cucini C."/>
            <person name="Frati F."/>
        </authorList>
    </citation>
    <scope>NUCLEOTIDE SEQUENCE [LARGE SCALE GENOMIC DNA]</scope>
</reference>
<keyword evidence="4" id="KW-1185">Reference proteome</keyword>
<organism evidence="3 4">
    <name type="scientific">Orchesella dallaii</name>
    <dbReference type="NCBI Taxonomy" id="48710"/>
    <lineage>
        <taxon>Eukaryota</taxon>
        <taxon>Metazoa</taxon>
        <taxon>Ecdysozoa</taxon>
        <taxon>Arthropoda</taxon>
        <taxon>Hexapoda</taxon>
        <taxon>Collembola</taxon>
        <taxon>Entomobryomorpha</taxon>
        <taxon>Entomobryoidea</taxon>
        <taxon>Orchesellidae</taxon>
        <taxon>Orchesellinae</taxon>
        <taxon>Orchesella</taxon>
    </lineage>
</organism>
<evidence type="ECO:0000313" key="3">
    <source>
        <dbReference type="EMBL" id="CAL8124127.1"/>
    </source>
</evidence>
<protein>
    <recommendedName>
        <fullName evidence="5">DUF243 domain-containing protein</fullName>
    </recommendedName>
</protein>
<feature type="chain" id="PRO_5046766716" description="DUF243 domain-containing protein" evidence="2">
    <location>
        <begin position="19"/>
        <end position="217"/>
    </location>
</feature>
<dbReference type="PROSITE" id="PS51257">
    <property type="entry name" value="PROKAR_LIPOPROTEIN"/>
    <property type="match status" value="1"/>
</dbReference>
<comment type="caution">
    <text evidence="3">The sequence shown here is derived from an EMBL/GenBank/DDBJ whole genome shotgun (WGS) entry which is preliminary data.</text>
</comment>
<keyword evidence="2" id="KW-0732">Signal</keyword>
<accession>A0ABP1RAU6</accession>
<name>A0ABP1RAU6_9HEXA</name>
<evidence type="ECO:0000256" key="1">
    <source>
        <dbReference type="SAM" id="MobiDB-lite"/>
    </source>
</evidence>
<feature type="compositionally biased region" description="Polar residues" evidence="1">
    <location>
        <begin position="143"/>
        <end position="153"/>
    </location>
</feature>
<feature type="signal peptide" evidence="2">
    <location>
        <begin position="1"/>
        <end position="18"/>
    </location>
</feature>
<proteinExistence type="predicted"/>
<evidence type="ECO:0000313" key="4">
    <source>
        <dbReference type="Proteomes" id="UP001642540"/>
    </source>
</evidence>
<dbReference type="Proteomes" id="UP001642540">
    <property type="component" value="Unassembled WGS sequence"/>
</dbReference>
<evidence type="ECO:0000256" key="2">
    <source>
        <dbReference type="SAM" id="SignalP"/>
    </source>
</evidence>